<sequence>MSPTTAFGSLSLRDSASPTPNDALDDIFGEPALVATSSQLDDIFGCSPPQDDALISDIGDREGRSEIMQGEPVSSGADVSDIPRLRSTHVTAGYRDGISESKAGHVQQGFDEGFPLGAVLGIKAGWVLGTLEGVAVALRAEAADAFERARKLLVMARKELDIVSLFGQQYFDDEGIWKYEVNGQEGDITFEQVAAQHPLLSKWLSAVEKLAEDEKIDLGILDRRAREDSDEETTTIS</sequence>
<comment type="subcellular location">
    <subcellularLocation>
        <location evidence="3">Cytoplasm</location>
    </subcellularLocation>
    <subcellularLocation>
        <location evidence="2">Nucleus</location>
    </subcellularLocation>
</comment>
<dbReference type="PANTHER" id="PTHR18829">
    <property type="entry name" value="PROTEIN YAE1 HOMOLOG"/>
    <property type="match status" value="1"/>
</dbReference>
<proteinExistence type="inferred from homology"/>
<evidence type="ECO:0000313" key="12">
    <source>
        <dbReference type="EMBL" id="KAH7057259.1"/>
    </source>
</evidence>
<name>A0ABQ8GJ02_9PEZI</name>
<gene>
    <name evidence="12" type="ORF">B0J12DRAFT_568045</name>
</gene>
<dbReference type="Proteomes" id="UP000774617">
    <property type="component" value="Unassembled WGS sequence"/>
</dbReference>
<evidence type="ECO:0000256" key="2">
    <source>
        <dbReference type="ARBA" id="ARBA00004123"/>
    </source>
</evidence>
<evidence type="ECO:0000256" key="7">
    <source>
        <dbReference type="ARBA" id="ARBA00018400"/>
    </source>
</evidence>
<evidence type="ECO:0000256" key="8">
    <source>
        <dbReference type="ARBA" id="ARBA00022490"/>
    </source>
</evidence>
<evidence type="ECO:0000256" key="4">
    <source>
        <dbReference type="ARBA" id="ARBA00007096"/>
    </source>
</evidence>
<evidence type="ECO:0000259" key="11">
    <source>
        <dbReference type="Pfam" id="PF09811"/>
    </source>
</evidence>
<protein>
    <recommendedName>
        <fullName evidence="7">Protein YAE1</fullName>
    </recommendedName>
    <alternativeName>
        <fullName evidence="6">Protein yae1</fullName>
    </alternativeName>
</protein>
<feature type="domain" description="Essential protein Yae1 N-terminal" evidence="11">
    <location>
        <begin position="93"/>
        <end position="130"/>
    </location>
</feature>
<evidence type="ECO:0000256" key="5">
    <source>
        <dbReference type="ARBA" id="ARBA00011427"/>
    </source>
</evidence>
<dbReference type="PANTHER" id="PTHR18829:SF0">
    <property type="entry name" value="PROTEIN YAE1 HOMOLOG"/>
    <property type="match status" value="1"/>
</dbReference>
<evidence type="ECO:0000256" key="10">
    <source>
        <dbReference type="SAM" id="MobiDB-lite"/>
    </source>
</evidence>
<comment type="caution">
    <text evidence="12">The sequence shown here is derived from an EMBL/GenBank/DDBJ whole genome shotgun (WGS) entry which is preliminary data.</text>
</comment>
<dbReference type="InterPro" id="IPR019191">
    <property type="entry name" value="Essential_protein_Yae1_N"/>
</dbReference>
<comment type="function">
    <text evidence="1">The complex LTO1:YAE1 may function as a target specific adapter that probably recruits apo-RPLI1 to the cytosolic iron-sulfur protein assembly (CIA) complex machinery. May be required for biogenesis of the large ribosomal subunit and initiation of translation.</text>
</comment>
<keyword evidence="9" id="KW-0539">Nucleus</keyword>
<organism evidence="12 13">
    <name type="scientific">Macrophomina phaseolina</name>
    <dbReference type="NCBI Taxonomy" id="35725"/>
    <lineage>
        <taxon>Eukaryota</taxon>
        <taxon>Fungi</taxon>
        <taxon>Dikarya</taxon>
        <taxon>Ascomycota</taxon>
        <taxon>Pezizomycotina</taxon>
        <taxon>Dothideomycetes</taxon>
        <taxon>Dothideomycetes incertae sedis</taxon>
        <taxon>Botryosphaeriales</taxon>
        <taxon>Botryosphaeriaceae</taxon>
        <taxon>Macrophomina</taxon>
    </lineage>
</organism>
<evidence type="ECO:0000256" key="3">
    <source>
        <dbReference type="ARBA" id="ARBA00004496"/>
    </source>
</evidence>
<evidence type="ECO:0000256" key="9">
    <source>
        <dbReference type="ARBA" id="ARBA00023242"/>
    </source>
</evidence>
<keyword evidence="13" id="KW-1185">Reference proteome</keyword>
<feature type="compositionally biased region" description="Polar residues" evidence="10">
    <location>
        <begin position="1"/>
        <end position="20"/>
    </location>
</feature>
<feature type="region of interest" description="Disordered" evidence="10">
    <location>
        <begin position="1"/>
        <end position="22"/>
    </location>
</feature>
<comment type="subunit">
    <text evidence="5">May form a complex with LTO1.</text>
</comment>
<dbReference type="InterPro" id="IPR038881">
    <property type="entry name" value="Yae1-like"/>
</dbReference>
<evidence type="ECO:0000313" key="13">
    <source>
        <dbReference type="Proteomes" id="UP000774617"/>
    </source>
</evidence>
<comment type="similarity">
    <text evidence="4">Belongs to the YAE1 family.</text>
</comment>
<keyword evidence="8" id="KW-0963">Cytoplasm</keyword>
<dbReference type="EMBL" id="JAGTJR010000007">
    <property type="protein sequence ID" value="KAH7057259.1"/>
    <property type="molecule type" value="Genomic_DNA"/>
</dbReference>
<dbReference type="Pfam" id="PF09811">
    <property type="entry name" value="Yae1_N"/>
    <property type="match status" value="1"/>
</dbReference>
<accession>A0ABQ8GJ02</accession>
<reference evidence="12 13" key="1">
    <citation type="journal article" date="2021" name="Nat. Commun.">
        <title>Genetic determinants of endophytism in the Arabidopsis root mycobiome.</title>
        <authorList>
            <person name="Mesny F."/>
            <person name="Miyauchi S."/>
            <person name="Thiergart T."/>
            <person name="Pickel B."/>
            <person name="Atanasova L."/>
            <person name="Karlsson M."/>
            <person name="Huettel B."/>
            <person name="Barry K.W."/>
            <person name="Haridas S."/>
            <person name="Chen C."/>
            <person name="Bauer D."/>
            <person name="Andreopoulos W."/>
            <person name="Pangilinan J."/>
            <person name="LaButti K."/>
            <person name="Riley R."/>
            <person name="Lipzen A."/>
            <person name="Clum A."/>
            <person name="Drula E."/>
            <person name="Henrissat B."/>
            <person name="Kohler A."/>
            <person name="Grigoriev I.V."/>
            <person name="Martin F.M."/>
            <person name="Hacquard S."/>
        </authorList>
    </citation>
    <scope>NUCLEOTIDE SEQUENCE [LARGE SCALE GENOMIC DNA]</scope>
    <source>
        <strain evidence="12 13">MPI-SDFR-AT-0080</strain>
    </source>
</reference>
<evidence type="ECO:0000256" key="1">
    <source>
        <dbReference type="ARBA" id="ARBA00003836"/>
    </source>
</evidence>
<evidence type="ECO:0000256" key="6">
    <source>
        <dbReference type="ARBA" id="ARBA00017286"/>
    </source>
</evidence>